<feature type="transmembrane region" description="Helical" evidence="8">
    <location>
        <begin position="199"/>
        <end position="221"/>
    </location>
</feature>
<feature type="transmembrane region" description="Helical" evidence="8">
    <location>
        <begin position="7"/>
        <end position="27"/>
    </location>
</feature>
<evidence type="ECO:0000256" key="7">
    <source>
        <dbReference type="ARBA" id="ARBA00023136"/>
    </source>
</evidence>
<evidence type="ECO:0000256" key="6">
    <source>
        <dbReference type="ARBA" id="ARBA00022989"/>
    </source>
</evidence>
<comment type="similarity">
    <text evidence="2">Belongs to the autoinducer-2 exporter (AI-2E) (TC 2.A.86) family.</text>
</comment>
<gene>
    <name evidence="9" type="ORF">D4L85_05350</name>
</gene>
<dbReference type="AlphaFoldDB" id="A0A385SM02"/>
<evidence type="ECO:0000256" key="5">
    <source>
        <dbReference type="ARBA" id="ARBA00022692"/>
    </source>
</evidence>
<keyword evidence="10" id="KW-1185">Reference proteome</keyword>
<feature type="transmembrane region" description="Helical" evidence="8">
    <location>
        <begin position="227"/>
        <end position="254"/>
    </location>
</feature>
<feature type="transmembrane region" description="Helical" evidence="8">
    <location>
        <begin position="33"/>
        <end position="51"/>
    </location>
</feature>
<accession>A0A385SM02</accession>
<dbReference type="Pfam" id="PF01594">
    <property type="entry name" value="AI-2E_transport"/>
    <property type="match status" value="1"/>
</dbReference>
<dbReference type="Proteomes" id="UP000266183">
    <property type="component" value="Chromosome"/>
</dbReference>
<dbReference type="KEGG" id="chk:D4L85_05350"/>
<evidence type="ECO:0000256" key="1">
    <source>
        <dbReference type="ARBA" id="ARBA00004651"/>
    </source>
</evidence>
<dbReference type="PANTHER" id="PTHR21716">
    <property type="entry name" value="TRANSMEMBRANE PROTEIN"/>
    <property type="match status" value="1"/>
</dbReference>
<keyword evidence="7 8" id="KW-0472">Membrane</keyword>
<feature type="transmembrane region" description="Helical" evidence="8">
    <location>
        <begin position="63"/>
        <end position="82"/>
    </location>
</feature>
<feature type="transmembrane region" description="Helical" evidence="8">
    <location>
        <begin position="261"/>
        <end position="278"/>
    </location>
</feature>
<keyword evidence="4" id="KW-1003">Cell membrane</keyword>
<feature type="transmembrane region" description="Helical" evidence="8">
    <location>
        <begin position="149"/>
        <end position="169"/>
    </location>
</feature>
<name>A0A385SM02_9BACT</name>
<evidence type="ECO:0000256" key="2">
    <source>
        <dbReference type="ARBA" id="ARBA00009773"/>
    </source>
</evidence>
<protein>
    <submittedName>
        <fullName evidence="9">AI-2E family transporter</fullName>
    </submittedName>
</protein>
<comment type="subcellular location">
    <subcellularLocation>
        <location evidence="1">Cell membrane</location>
        <topology evidence="1">Multi-pass membrane protein</topology>
    </subcellularLocation>
</comment>
<dbReference type="RefSeq" id="WP_119753345.1">
    <property type="nucleotide sequence ID" value="NZ_CP032382.1"/>
</dbReference>
<evidence type="ECO:0000256" key="3">
    <source>
        <dbReference type="ARBA" id="ARBA00022448"/>
    </source>
</evidence>
<feature type="transmembrane region" description="Helical" evidence="8">
    <location>
        <begin position="298"/>
        <end position="325"/>
    </location>
</feature>
<keyword evidence="3" id="KW-0813">Transport</keyword>
<organism evidence="9 10">
    <name type="scientific">Chryseolinea soli</name>
    <dbReference type="NCBI Taxonomy" id="2321403"/>
    <lineage>
        <taxon>Bacteria</taxon>
        <taxon>Pseudomonadati</taxon>
        <taxon>Bacteroidota</taxon>
        <taxon>Cytophagia</taxon>
        <taxon>Cytophagales</taxon>
        <taxon>Fulvivirgaceae</taxon>
        <taxon>Chryseolinea</taxon>
    </lineage>
</organism>
<reference evidence="10" key="1">
    <citation type="submission" date="2018-09" db="EMBL/GenBank/DDBJ databases">
        <title>Chryseolinea sp. KIS68-18 isolated from soil.</title>
        <authorList>
            <person name="Weon H.-Y."/>
            <person name="Kwon S.-W."/>
            <person name="Lee S.A."/>
        </authorList>
    </citation>
    <scope>NUCLEOTIDE SEQUENCE [LARGE SCALE GENOMIC DNA]</scope>
    <source>
        <strain evidence="10">KIS68-18</strain>
    </source>
</reference>
<proteinExistence type="inferred from homology"/>
<dbReference type="PANTHER" id="PTHR21716:SF53">
    <property type="entry name" value="PERMEASE PERM-RELATED"/>
    <property type="match status" value="1"/>
</dbReference>
<dbReference type="InterPro" id="IPR002549">
    <property type="entry name" value="AI-2E-like"/>
</dbReference>
<evidence type="ECO:0000256" key="8">
    <source>
        <dbReference type="SAM" id="Phobius"/>
    </source>
</evidence>
<keyword evidence="5 8" id="KW-0812">Transmembrane</keyword>
<evidence type="ECO:0000313" key="10">
    <source>
        <dbReference type="Proteomes" id="UP000266183"/>
    </source>
</evidence>
<dbReference type="GO" id="GO:0005886">
    <property type="term" value="C:plasma membrane"/>
    <property type="evidence" value="ECO:0007669"/>
    <property type="project" value="UniProtKB-SubCell"/>
</dbReference>
<evidence type="ECO:0000313" key="9">
    <source>
        <dbReference type="EMBL" id="AYB30038.1"/>
    </source>
</evidence>
<dbReference type="EMBL" id="CP032382">
    <property type="protein sequence ID" value="AYB30038.1"/>
    <property type="molecule type" value="Genomic_DNA"/>
</dbReference>
<keyword evidence="6 8" id="KW-1133">Transmembrane helix</keyword>
<evidence type="ECO:0000256" key="4">
    <source>
        <dbReference type="ARBA" id="ARBA00022475"/>
    </source>
</evidence>
<dbReference type="OrthoDB" id="9793390at2"/>
<sequence>MNENKNLAAAAYGVLLILGTIALLVIGQRLWVPLTWAFLFSFILHPLCCFLERRRIGRTTASLFSVLIFCFVSGFILVYLIYEAVRILEHEPVLYSKMKEQIMDLMTRIQTSTGVTLYDPSAEGKSASDPILKALPWLAGKVSMIGEDLVTLLLVPIYLFFMLAFRGNIKRFVRHRFERDHLEFLGLLLKNSRTSIQSYLSGTLLLTGVIALVTFVILLALGVRHAFFFSVFYAVLSLIPYIGHLIAFVVILLFAWVTKDSALSVVLIAVALYIVNLSQENFLRPKLIGSKMEMNSMVVFTAVVVGGMIWGLSGMVLFIPLLGVVKALTVSHHALKPYTTLFEP</sequence>